<dbReference type="Pfam" id="PF14464">
    <property type="entry name" value="Prok-JAB"/>
    <property type="match status" value="1"/>
</dbReference>
<feature type="domain" description="MPN" evidence="6">
    <location>
        <begin position="7"/>
        <end position="137"/>
    </location>
</feature>
<dbReference type="InterPro" id="IPR051929">
    <property type="entry name" value="VirAsm_ModProt"/>
</dbReference>
<evidence type="ECO:0000256" key="5">
    <source>
        <dbReference type="ARBA" id="ARBA00023049"/>
    </source>
</evidence>
<organism evidence="7 8">
    <name type="scientific">Sediminibacillus albus</name>
    <dbReference type="NCBI Taxonomy" id="407036"/>
    <lineage>
        <taxon>Bacteria</taxon>
        <taxon>Bacillati</taxon>
        <taxon>Bacillota</taxon>
        <taxon>Bacilli</taxon>
        <taxon>Bacillales</taxon>
        <taxon>Bacillaceae</taxon>
        <taxon>Sediminibacillus</taxon>
    </lineage>
</organism>
<dbReference type="EMBL" id="FNFL01000004">
    <property type="protein sequence ID" value="SDK28473.1"/>
    <property type="molecule type" value="Genomic_DNA"/>
</dbReference>
<dbReference type="PROSITE" id="PS50249">
    <property type="entry name" value="MPN"/>
    <property type="match status" value="1"/>
</dbReference>
<dbReference type="PANTHER" id="PTHR34858">
    <property type="entry name" value="CYSO-CYSTEINE PEPTIDASE"/>
    <property type="match status" value="1"/>
</dbReference>
<gene>
    <name evidence="7" type="ORF">SAMN05216243_2611</name>
</gene>
<keyword evidence="1" id="KW-0645">Protease</keyword>
<dbReference type="InterPro" id="IPR037518">
    <property type="entry name" value="MPN"/>
</dbReference>
<sequence length="137" mass="15647">MGRKTDAIYLPKYIEEKMILHTREALPFDTCGLLSGTNNVVDSIWELESEIQHRFRYFVDKKTVEKTVAAISAKNEEVLIIYLSHPTAAPAPSRTDVLYHPDSHVPMLIVSLKDAIPAWKCYSLENNNYFSHQVVVL</sequence>
<dbReference type="GO" id="GO:0006508">
    <property type="term" value="P:proteolysis"/>
    <property type="evidence" value="ECO:0007669"/>
    <property type="project" value="UniProtKB-KW"/>
</dbReference>
<keyword evidence="5" id="KW-0482">Metalloprotease</keyword>
<evidence type="ECO:0000256" key="1">
    <source>
        <dbReference type="ARBA" id="ARBA00022670"/>
    </source>
</evidence>
<keyword evidence="3" id="KW-0378">Hydrolase</keyword>
<dbReference type="GO" id="GO:0000502">
    <property type="term" value="C:proteasome complex"/>
    <property type="evidence" value="ECO:0007669"/>
    <property type="project" value="UniProtKB-KW"/>
</dbReference>
<evidence type="ECO:0000256" key="3">
    <source>
        <dbReference type="ARBA" id="ARBA00022801"/>
    </source>
</evidence>
<dbReference type="GO" id="GO:0008270">
    <property type="term" value="F:zinc ion binding"/>
    <property type="evidence" value="ECO:0007669"/>
    <property type="project" value="TreeGrafter"/>
</dbReference>
<evidence type="ECO:0000313" key="7">
    <source>
        <dbReference type="EMBL" id="SDK28473.1"/>
    </source>
</evidence>
<dbReference type="AlphaFoldDB" id="A0A1G9AMK7"/>
<proteinExistence type="predicted"/>
<evidence type="ECO:0000256" key="2">
    <source>
        <dbReference type="ARBA" id="ARBA00022723"/>
    </source>
</evidence>
<dbReference type="Proteomes" id="UP000198694">
    <property type="component" value="Unassembled WGS sequence"/>
</dbReference>
<dbReference type="RefSeq" id="WP_093214961.1">
    <property type="nucleotide sequence ID" value="NZ_FNFL01000004.1"/>
</dbReference>
<keyword evidence="2" id="KW-0479">Metal-binding</keyword>
<dbReference type="InterPro" id="IPR028090">
    <property type="entry name" value="JAB_dom_prok"/>
</dbReference>
<dbReference type="OrthoDB" id="9802958at2"/>
<protein>
    <submittedName>
        <fullName evidence="7">Proteasome lid subunit RPN8/RPN11, contains Jab1/MPN metalloenzyme (JAMM) motif</fullName>
    </submittedName>
</protein>
<dbReference type="Gene3D" id="3.40.140.10">
    <property type="entry name" value="Cytidine Deaminase, domain 2"/>
    <property type="match status" value="1"/>
</dbReference>
<reference evidence="7 8" key="1">
    <citation type="submission" date="2016-10" db="EMBL/GenBank/DDBJ databases">
        <authorList>
            <person name="de Groot N.N."/>
        </authorList>
    </citation>
    <scope>NUCLEOTIDE SEQUENCE [LARGE SCALE GENOMIC DNA]</scope>
    <source>
        <strain evidence="7 8">CGMCC 1.6502</strain>
    </source>
</reference>
<dbReference type="SUPFAM" id="SSF102712">
    <property type="entry name" value="JAB1/MPN domain"/>
    <property type="match status" value="1"/>
</dbReference>
<evidence type="ECO:0000256" key="4">
    <source>
        <dbReference type="ARBA" id="ARBA00022833"/>
    </source>
</evidence>
<evidence type="ECO:0000259" key="6">
    <source>
        <dbReference type="PROSITE" id="PS50249"/>
    </source>
</evidence>
<dbReference type="PANTHER" id="PTHR34858:SF1">
    <property type="entry name" value="CYSO-CYSTEINE PEPTIDASE"/>
    <property type="match status" value="1"/>
</dbReference>
<evidence type="ECO:0000313" key="8">
    <source>
        <dbReference type="Proteomes" id="UP000198694"/>
    </source>
</evidence>
<accession>A0A1G9AMK7</accession>
<dbReference type="GO" id="GO:0008235">
    <property type="term" value="F:metalloexopeptidase activity"/>
    <property type="evidence" value="ECO:0007669"/>
    <property type="project" value="TreeGrafter"/>
</dbReference>
<dbReference type="STRING" id="407036.SAMN05216243_2611"/>
<name>A0A1G9AMK7_9BACI</name>
<keyword evidence="8" id="KW-1185">Reference proteome</keyword>
<keyword evidence="7" id="KW-0647">Proteasome</keyword>
<keyword evidence="4" id="KW-0862">Zinc</keyword>